<feature type="transmembrane region" description="Helical" evidence="1">
    <location>
        <begin position="16"/>
        <end position="35"/>
    </location>
</feature>
<accession>A0A1F6M4I7</accession>
<keyword evidence="1" id="KW-0812">Transmembrane</keyword>
<reference evidence="2 3" key="1">
    <citation type="journal article" date="2016" name="Nat. Commun.">
        <title>Thousands of microbial genomes shed light on interconnected biogeochemical processes in an aquifer system.</title>
        <authorList>
            <person name="Anantharaman K."/>
            <person name="Brown C.T."/>
            <person name="Hug L.A."/>
            <person name="Sharon I."/>
            <person name="Castelle C.J."/>
            <person name="Probst A.J."/>
            <person name="Thomas B.C."/>
            <person name="Singh A."/>
            <person name="Wilkins M.J."/>
            <person name="Karaoz U."/>
            <person name="Brodie E.L."/>
            <person name="Williams K.H."/>
            <person name="Hubbard S.S."/>
            <person name="Banfield J.F."/>
        </authorList>
    </citation>
    <scope>NUCLEOTIDE SEQUENCE [LARGE SCALE GENOMIC DNA]</scope>
</reference>
<gene>
    <name evidence="2" type="ORF">A3J66_04305</name>
</gene>
<dbReference type="Proteomes" id="UP000176282">
    <property type="component" value="Unassembled WGS sequence"/>
</dbReference>
<dbReference type="AlphaFoldDB" id="A0A1F6M4I7"/>
<organism evidence="2 3">
    <name type="scientific">Candidatus Magasanikbacteria bacterium RIFCSPHIGHO2_02_FULL_47_14</name>
    <dbReference type="NCBI Taxonomy" id="1798680"/>
    <lineage>
        <taxon>Bacteria</taxon>
        <taxon>Candidatus Magasanikiibacteriota</taxon>
    </lineage>
</organism>
<keyword evidence="1" id="KW-1133">Transmembrane helix</keyword>
<evidence type="ECO:0000256" key="1">
    <source>
        <dbReference type="SAM" id="Phobius"/>
    </source>
</evidence>
<comment type="caution">
    <text evidence="2">The sequence shown here is derived from an EMBL/GenBank/DDBJ whole genome shotgun (WGS) entry which is preliminary data.</text>
</comment>
<keyword evidence="1" id="KW-0472">Membrane</keyword>
<feature type="transmembrane region" description="Helical" evidence="1">
    <location>
        <begin position="56"/>
        <end position="78"/>
    </location>
</feature>
<name>A0A1F6M4I7_9BACT</name>
<dbReference type="EMBL" id="MFQB01000035">
    <property type="protein sequence ID" value="OGH66478.1"/>
    <property type="molecule type" value="Genomic_DNA"/>
</dbReference>
<evidence type="ECO:0000313" key="3">
    <source>
        <dbReference type="Proteomes" id="UP000176282"/>
    </source>
</evidence>
<proteinExistence type="predicted"/>
<dbReference type="STRING" id="1798680.A3J66_04305"/>
<protein>
    <submittedName>
        <fullName evidence="2">Uncharacterized protein</fullName>
    </submittedName>
</protein>
<evidence type="ECO:0000313" key="2">
    <source>
        <dbReference type="EMBL" id="OGH66478.1"/>
    </source>
</evidence>
<sequence length="111" mass="12685">MLLEGLFPTLPSGPQQLFIVLSAGLCIILLVYSVFIEKEHRQDLIRLLGTGGLFWYALYINNFVFALAMGALGLASLIEFLEIMFGLHTHSPEDLQQYKTLWRIKFPKKKQ</sequence>